<dbReference type="AlphaFoldDB" id="A0AAV0SYP9"/>
<name>A0AAV0SYP9_9STRA</name>
<dbReference type="EMBL" id="CANTFM010000079">
    <property type="protein sequence ID" value="CAI5710683.1"/>
    <property type="molecule type" value="Genomic_DNA"/>
</dbReference>
<protein>
    <submittedName>
        <fullName evidence="1">Uncharacterized protein</fullName>
    </submittedName>
</protein>
<evidence type="ECO:0000313" key="2">
    <source>
        <dbReference type="Proteomes" id="UP001162029"/>
    </source>
</evidence>
<organism evidence="1 2">
    <name type="scientific">Peronospora destructor</name>
    <dbReference type="NCBI Taxonomy" id="86335"/>
    <lineage>
        <taxon>Eukaryota</taxon>
        <taxon>Sar</taxon>
        <taxon>Stramenopiles</taxon>
        <taxon>Oomycota</taxon>
        <taxon>Peronosporomycetes</taxon>
        <taxon>Peronosporales</taxon>
        <taxon>Peronosporaceae</taxon>
        <taxon>Peronospora</taxon>
    </lineage>
</organism>
<accession>A0AAV0SYP9</accession>
<sequence length="226" mass="25038">MRLLLKEELGDLPENMTAEQLFASSIYSQEMKTQRQQAAAICAASFIAMSTLARQEKAISSVIGKSLDRAETCSINQCVDAAIQVTRGGKKVLFLVRDPKFVTKRLAVAVSSPAAAMTTEIAAECLHHVHFRQCRSIYEVLRELDHVEKSWLEMQDQQRIHLVVLGPLCDLLSSCQTVSGLTATGAGLKRMVKLAVKRLRTMTNIHVTVVKTEHLLADFKALFSIL</sequence>
<keyword evidence="2" id="KW-1185">Reference proteome</keyword>
<comment type="caution">
    <text evidence="1">The sequence shown here is derived from an EMBL/GenBank/DDBJ whole genome shotgun (WGS) entry which is preliminary data.</text>
</comment>
<proteinExistence type="predicted"/>
<reference evidence="1" key="1">
    <citation type="submission" date="2022-12" db="EMBL/GenBank/DDBJ databases">
        <authorList>
            <person name="Webb A."/>
        </authorList>
    </citation>
    <scope>NUCLEOTIDE SEQUENCE</scope>
    <source>
        <strain evidence="1">Pd1</strain>
    </source>
</reference>
<evidence type="ECO:0000313" key="1">
    <source>
        <dbReference type="EMBL" id="CAI5710683.1"/>
    </source>
</evidence>
<gene>
    <name evidence="1" type="ORF">PDE001_LOCUS483</name>
</gene>
<dbReference type="Proteomes" id="UP001162029">
    <property type="component" value="Unassembled WGS sequence"/>
</dbReference>